<dbReference type="Proteomes" id="UP000297407">
    <property type="component" value="Unassembled WGS sequence"/>
</dbReference>
<evidence type="ECO:0000259" key="1">
    <source>
        <dbReference type="Pfam" id="PF19335"/>
    </source>
</evidence>
<reference evidence="2 3" key="1">
    <citation type="submission" date="2019-04" db="EMBL/GenBank/DDBJ databases">
        <title>Flavobacterium sp. strain DS2-A Genome sequencing and assembly.</title>
        <authorList>
            <person name="Kim I."/>
        </authorList>
    </citation>
    <scope>NUCLEOTIDE SEQUENCE [LARGE SCALE GENOMIC DNA]</scope>
    <source>
        <strain evidence="2 3">DS2-A</strain>
    </source>
</reference>
<feature type="domain" description="Heavy metal binding" evidence="1">
    <location>
        <begin position="35"/>
        <end position="58"/>
    </location>
</feature>
<comment type="caution">
    <text evidence="2">The sequence shown here is derived from an EMBL/GenBank/DDBJ whole genome shotgun (WGS) entry which is preliminary data.</text>
</comment>
<accession>A0A4Z0LDD6</accession>
<evidence type="ECO:0000313" key="3">
    <source>
        <dbReference type="Proteomes" id="UP000297407"/>
    </source>
</evidence>
<dbReference type="GO" id="GO:0046872">
    <property type="term" value="F:metal ion binding"/>
    <property type="evidence" value="ECO:0007669"/>
    <property type="project" value="InterPro"/>
</dbReference>
<proteinExistence type="predicted"/>
<keyword evidence="3" id="KW-1185">Reference proteome</keyword>
<dbReference type="OrthoDB" id="894336at2"/>
<name>A0A4Z0LDD6_9FLAO</name>
<dbReference type="EMBL" id="SRLH01000001">
    <property type="protein sequence ID" value="TGD59874.1"/>
    <property type="molecule type" value="Genomic_DNA"/>
</dbReference>
<protein>
    <recommendedName>
        <fullName evidence="1">Heavy metal binding domain-containing protein</fullName>
    </recommendedName>
</protein>
<gene>
    <name evidence="2" type="ORF">E4635_02790</name>
</gene>
<sequence>METPVFRAIIRSEDFKNKYPALGKILEANEPEKWYTCPMHPEIRGKFNDKCPQCGMPLTLSAPLL</sequence>
<evidence type="ECO:0000313" key="2">
    <source>
        <dbReference type="EMBL" id="TGD59874.1"/>
    </source>
</evidence>
<dbReference type="Pfam" id="PF19335">
    <property type="entry name" value="HMBD"/>
    <property type="match status" value="1"/>
</dbReference>
<dbReference type="RefSeq" id="WP_135525080.1">
    <property type="nucleotide sequence ID" value="NZ_SRLH01000001.1"/>
</dbReference>
<dbReference type="InterPro" id="IPR045800">
    <property type="entry name" value="HMBD"/>
</dbReference>
<dbReference type="AlphaFoldDB" id="A0A4Z0LDD6"/>
<organism evidence="2 3">
    <name type="scientific">Flavobacterium humi</name>
    <dbReference type="NCBI Taxonomy" id="2562683"/>
    <lineage>
        <taxon>Bacteria</taxon>
        <taxon>Pseudomonadati</taxon>
        <taxon>Bacteroidota</taxon>
        <taxon>Flavobacteriia</taxon>
        <taxon>Flavobacteriales</taxon>
        <taxon>Flavobacteriaceae</taxon>
        <taxon>Flavobacterium</taxon>
    </lineage>
</organism>